<dbReference type="InterPro" id="IPR000210">
    <property type="entry name" value="BTB/POZ_dom"/>
</dbReference>
<reference evidence="2" key="1">
    <citation type="submission" date="2022-11" db="EMBL/GenBank/DDBJ databases">
        <title>Centuries of genome instability and evolution in soft-shell clam transmissible cancer (bioRxiv).</title>
        <authorList>
            <person name="Hart S.F.M."/>
            <person name="Yonemitsu M.A."/>
            <person name="Giersch R.M."/>
            <person name="Beal B.F."/>
            <person name="Arriagada G."/>
            <person name="Davis B.W."/>
            <person name="Ostrander E.A."/>
            <person name="Goff S.P."/>
            <person name="Metzger M.J."/>
        </authorList>
    </citation>
    <scope>NUCLEOTIDE SEQUENCE</scope>
    <source>
        <strain evidence="2">MELC-2E11</strain>
        <tissue evidence="2">Siphon/mantle</tissue>
    </source>
</reference>
<protein>
    <recommendedName>
        <fullName evidence="1">BTB domain-containing protein</fullName>
    </recommendedName>
</protein>
<name>A0ABY7FA66_MYAAR</name>
<evidence type="ECO:0000313" key="2">
    <source>
        <dbReference type="EMBL" id="WAR19063.1"/>
    </source>
</evidence>
<sequence length="291" mass="33266">MSSSQSYIVNTRPRNIGKQECQISNKVSHATDVDATMDNSEASGMSEEFETPLPFQTENDFTDVLLLVEDRQLYTNRSLLAFASPAISLPDKSYQAVSDMLSFLHPGVEFSLSRDNVFPLLALAEEYQVHVLKTACEDFLLQVIKDQQVPVPGFLVRCLVTAETCAMTGLQDTCISVFADPDVPLKVDLVHEVKESEEVTLATKAVIFERRLERMDEERREVEAWRAGINSVKRRLREIVYPHDDHCRCRVEVKLRHPLPRSCPYCTRTWCSDNISTDAYRNTHQFYCNHK</sequence>
<dbReference type="SMART" id="SM00225">
    <property type="entry name" value="BTB"/>
    <property type="match status" value="1"/>
</dbReference>
<dbReference type="EMBL" id="CP111022">
    <property type="protein sequence ID" value="WAR19063.1"/>
    <property type="molecule type" value="Genomic_DNA"/>
</dbReference>
<gene>
    <name evidence="2" type="ORF">MAR_000901</name>
</gene>
<evidence type="ECO:0000313" key="3">
    <source>
        <dbReference type="Proteomes" id="UP001164746"/>
    </source>
</evidence>
<keyword evidence="3" id="KW-1185">Reference proteome</keyword>
<feature type="non-terminal residue" evidence="2">
    <location>
        <position position="1"/>
    </location>
</feature>
<dbReference type="InterPro" id="IPR011333">
    <property type="entry name" value="SKP1/BTB/POZ_sf"/>
</dbReference>
<dbReference type="Gene3D" id="3.30.710.10">
    <property type="entry name" value="Potassium Channel Kv1.1, Chain A"/>
    <property type="match status" value="1"/>
</dbReference>
<organism evidence="2 3">
    <name type="scientific">Mya arenaria</name>
    <name type="common">Soft-shell clam</name>
    <dbReference type="NCBI Taxonomy" id="6604"/>
    <lineage>
        <taxon>Eukaryota</taxon>
        <taxon>Metazoa</taxon>
        <taxon>Spiralia</taxon>
        <taxon>Lophotrochozoa</taxon>
        <taxon>Mollusca</taxon>
        <taxon>Bivalvia</taxon>
        <taxon>Autobranchia</taxon>
        <taxon>Heteroconchia</taxon>
        <taxon>Euheterodonta</taxon>
        <taxon>Imparidentia</taxon>
        <taxon>Neoheterodontei</taxon>
        <taxon>Myida</taxon>
        <taxon>Myoidea</taxon>
        <taxon>Myidae</taxon>
        <taxon>Mya</taxon>
    </lineage>
</organism>
<dbReference type="Pfam" id="PF00651">
    <property type="entry name" value="BTB"/>
    <property type="match status" value="1"/>
</dbReference>
<accession>A0ABY7FA66</accession>
<dbReference type="PANTHER" id="PTHR22744">
    <property type="entry name" value="HELIX LOOP HELIX PROTEIN 21-RELATED"/>
    <property type="match status" value="1"/>
</dbReference>
<dbReference type="PANTHER" id="PTHR22744:SF17">
    <property type="entry name" value="BTB DOMAIN-CONTAINING PROTEIN"/>
    <property type="match status" value="1"/>
</dbReference>
<proteinExistence type="predicted"/>
<dbReference type="SUPFAM" id="SSF54695">
    <property type="entry name" value="POZ domain"/>
    <property type="match status" value="1"/>
</dbReference>
<evidence type="ECO:0000259" key="1">
    <source>
        <dbReference type="SMART" id="SM00225"/>
    </source>
</evidence>
<dbReference type="Proteomes" id="UP001164746">
    <property type="component" value="Chromosome 11"/>
</dbReference>
<feature type="domain" description="BTB" evidence="1">
    <location>
        <begin position="62"/>
        <end position="144"/>
    </location>
</feature>